<dbReference type="AlphaFoldDB" id="A0A4S8JLD5"/>
<dbReference type="InterPro" id="IPR016095">
    <property type="entry name" value="Ribosomal_uL1_3-a/b-sand"/>
</dbReference>
<dbReference type="Proteomes" id="UP000317650">
    <property type="component" value="Chromosome 1"/>
</dbReference>
<evidence type="ECO:0000313" key="3">
    <source>
        <dbReference type="Proteomes" id="UP000317650"/>
    </source>
</evidence>
<dbReference type="EMBL" id="PYDT01000004">
    <property type="protein sequence ID" value="THU62891.1"/>
    <property type="molecule type" value="Genomic_DNA"/>
</dbReference>
<dbReference type="InterPro" id="IPR050257">
    <property type="entry name" value="eL8/uL1-like"/>
</dbReference>
<proteinExistence type="predicted"/>
<comment type="caution">
    <text evidence="2">The sequence shown here is derived from an EMBL/GenBank/DDBJ whole genome shotgun (WGS) entry which is preliminary data.</text>
</comment>
<dbReference type="InterPro" id="IPR028364">
    <property type="entry name" value="Ribosomal_uL1/biogenesis"/>
</dbReference>
<dbReference type="PANTHER" id="PTHR23105">
    <property type="entry name" value="RIBOSOMAL PROTEIN L7AE FAMILY MEMBER"/>
    <property type="match status" value="1"/>
</dbReference>
<keyword evidence="3" id="KW-1185">Reference proteome</keyword>
<dbReference type="InterPro" id="IPR023674">
    <property type="entry name" value="Ribosomal_uL1-like"/>
</dbReference>
<name>A0A4S8JLD5_MUSBA</name>
<dbReference type="STRING" id="52838.A0A4S8JLD5"/>
<feature type="compositionally biased region" description="Basic residues" evidence="1">
    <location>
        <begin position="297"/>
        <end position="307"/>
    </location>
</feature>
<feature type="compositionally biased region" description="Acidic residues" evidence="1">
    <location>
        <begin position="280"/>
        <end position="290"/>
    </location>
</feature>
<dbReference type="Gene3D" id="3.30.190.20">
    <property type="match status" value="1"/>
</dbReference>
<evidence type="ECO:0000256" key="1">
    <source>
        <dbReference type="SAM" id="MobiDB-lite"/>
    </source>
</evidence>
<organism evidence="2 3">
    <name type="scientific">Musa balbisiana</name>
    <name type="common">Banana</name>
    <dbReference type="NCBI Taxonomy" id="52838"/>
    <lineage>
        <taxon>Eukaryota</taxon>
        <taxon>Viridiplantae</taxon>
        <taxon>Streptophyta</taxon>
        <taxon>Embryophyta</taxon>
        <taxon>Tracheophyta</taxon>
        <taxon>Spermatophyta</taxon>
        <taxon>Magnoliopsida</taxon>
        <taxon>Liliopsida</taxon>
        <taxon>Zingiberales</taxon>
        <taxon>Musaceae</taxon>
        <taxon>Musa</taxon>
    </lineage>
</organism>
<accession>A0A4S8JLD5</accession>
<sequence>MAAGAAAPVNSGSSRINREAVTKAADAIFQWLRSRDSKAQLFEDDEFLYLQLSLHRFPSNTKSARVNPQLLPVPHPLFSDHSSSLCLFFDDRSPSASASALLDRARELSLSVDAAIGLSSLRSDYRPYEARRRLCDSHNLFFADRRIIPLLPRLIGKEFFRKRKAPLPLDLSRPGWPLQLRRCLNSAFFYPPSKGTCTVVKVGRASMTPEEVADNVNAIVEGAVEHVPKGWGNVRSVLIKAAGSVALPVYQAVPQMGLKINVPASMDMDKEKDLEHDGEGDVVDVGEVDEQLSGQKKDKRRKNKKGRIHEVITRYMEMDEGGEDDDNGVQENENGEEGNDKEVEKSATKKKRKKQGTEKRKESIKKKGKKDNKELCDDGEQDDHGDGIEGEGDKSSAGVSLDNKMKRKKKGKVDKQVEEENDGEQLEETAKADGTKKNIKKTKNLEKVKKIKKNKDSESFVIVAWIGYPLVCGPQTRQWHCEMREKLAVSLQTAGLLLLVSQKKEIERAGLPRPQTRQWHCEMREKLAVSLQTAGLLLLVSQKKEIERAGLPMISGNQAIGLGLELEI</sequence>
<reference evidence="2 3" key="1">
    <citation type="journal article" date="2019" name="Nat. Plants">
        <title>Genome sequencing of Musa balbisiana reveals subgenome evolution and function divergence in polyploid bananas.</title>
        <authorList>
            <person name="Yao X."/>
        </authorList>
    </citation>
    <scope>NUCLEOTIDE SEQUENCE [LARGE SCALE GENOMIC DNA]</scope>
    <source>
        <strain evidence="3">cv. DH-PKW</strain>
        <tissue evidence="2">Leaves</tissue>
    </source>
</reference>
<gene>
    <name evidence="2" type="ORF">C4D60_Mb01t09930</name>
</gene>
<evidence type="ECO:0000313" key="2">
    <source>
        <dbReference type="EMBL" id="THU62891.1"/>
    </source>
</evidence>
<dbReference type="Gene3D" id="3.40.50.790">
    <property type="match status" value="1"/>
</dbReference>
<protein>
    <submittedName>
        <fullName evidence="2">Uncharacterized protein</fullName>
    </submittedName>
</protein>
<feature type="compositionally biased region" description="Basic and acidic residues" evidence="1">
    <location>
        <begin position="338"/>
        <end position="347"/>
    </location>
</feature>
<feature type="region of interest" description="Disordered" evidence="1">
    <location>
        <begin position="272"/>
        <end position="431"/>
    </location>
</feature>
<dbReference type="Pfam" id="PF00687">
    <property type="entry name" value="Ribosomal_L1"/>
    <property type="match status" value="1"/>
</dbReference>
<dbReference type="SUPFAM" id="SSF56808">
    <property type="entry name" value="Ribosomal protein L1"/>
    <property type="match status" value="1"/>
</dbReference>
<dbReference type="GO" id="GO:0003723">
    <property type="term" value="F:RNA binding"/>
    <property type="evidence" value="ECO:0007669"/>
    <property type="project" value="InterPro"/>
</dbReference>
<feature type="compositionally biased region" description="Acidic residues" evidence="1">
    <location>
        <begin position="318"/>
        <end position="337"/>
    </location>
</feature>
<feature type="compositionally biased region" description="Basic and acidic residues" evidence="1">
    <location>
        <begin position="371"/>
        <end position="394"/>
    </location>
</feature>